<evidence type="ECO:0000313" key="3">
    <source>
        <dbReference type="Proteomes" id="UP001642409"/>
    </source>
</evidence>
<dbReference type="EMBL" id="CATOUU010000424">
    <property type="protein sequence ID" value="CAI9929136.1"/>
    <property type="molecule type" value="Genomic_DNA"/>
</dbReference>
<proteinExistence type="predicted"/>
<accession>A0AA86P212</accession>
<protein>
    <submittedName>
        <fullName evidence="2">Hypothetical_protein</fullName>
    </submittedName>
</protein>
<comment type="caution">
    <text evidence="1">The sequence shown here is derived from an EMBL/GenBank/DDBJ whole genome shotgun (WGS) entry which is preliminary data.</text>
</comment>
<dbReference type="Proteomes" id="UP001642409">
    <property type="component" value="Unassembled WGS sequence"/>
</dbReference>
<keyword evidence="3" id="KW-1185">Reference proteome</keyword>
<reference evidence="1" key="1">
    <citation type="submission" date="2023-06" db="EMBL/GenBank/DDBJ databases">
        <authorList>
            <person name="Kurt Z."/>
        </authorList>
    </citation>
    <scope>NUCLEOTIDE SEQUENCE</scope>
</reference>
<evidence type="ECO:0000313" key="2">
    <source>
        <dbReference type="EMBL" id="CAL6004805.1"/>
    </source>
</evidence>
<name>A0AA86P212_9EUKA</name>
<evidence type="ECO:0000313" key="1">
    <source>
        <dbReference type="EMBL" id="CAI9929136.1"/>
    </source>
</evidence>
<organism evidence="1">
    <name type="scientific">Hexamita inflata</name>
    <dbReference type="NCBI Taxonomy" id="28002"/>
    <lineage>
        <taxon>Eukaryota</taxon>
        <taxon>Metamonada</taxon>
        <taxon>Diplomonadida</taxon>
        <taxon>Hexamitidae</taxon>
        <taxon>Hexamitinae</taxon>
        <taxon>Hexamita</taxon>
    </lineage>
</organism>
<gene>
    <name evidence="1" type="ORF">HINF_LOCUS16781</name>
    <name evidence="2" type="ORF">HINF_LOCUS19065</name>
</gene>
<sequence length="836" mass="97689">MNQIQLIFDQLVNKNKIRSNYISVQYIFKNQHKVHDIQCKSEEYYIGLIIDHDLQESSSDDDMSSRSEHTTQTHFKLQQESHKFIQPVSNIQSDQLYINFSLYEISDNFRTRNLLASSIVEILDYNEKLDVEFDDDMYLSLIVQKSEIECTEFQSFQSIQSMQLNIDEYLLPLKNSMFDFYSIEIITSQFSMTKRITDISTSIMFQNVPDSDFLLKILGVSFNRQIYPLAQIKLKNSGLSNQKYSMPTFNSEFLLFVDVCKYFRSKLVQQEQQDLIIKQNESKIKKCLQQLLPRNKFEIFYQKERLQNYQSLYDVAEIKAKFRTDILQDKNFIFLIGLLNQLNTVRVEQYKVSSQELTQMQFSLQFYTNQYEFRFLREDSLQKSAIRVFLQNMSEKSAFLVASISQQNSKQYYISTNSEAIQQPTEIFQNLYTPVLQDAQPISCKFDRHQEFSFDNFMAQNLIFANNQVLYLKTEDSCEEIKLDHQKFTQSNQELVITASTDKNTQLELVSWSKDGVYEGLNVTELTDEYMKCRKLLALQDTAELVLATIEERIKEEPKSEPEPKTEVNRSRVLRQQQSYDNLIQIEEPIPITMKKVLQEAKANLPPKPAQKNPRQSIEAKALIRHNQSVPHFQPPGVMGEEVVKVEYESTAQTTVVQMQQNKVSQYPDTAMNVSKVQRSVEVQNETAPSISKEFQNKIDALNGESRQYDILVQSRGSQNDSQQVEEPFQFNYQKKIFIQETIFSKLEVDNVKISFYSQNVEPSEYSVNKTLIGGNFVNKMQQTTPTYGQLDKFDPAKIQKQITKGWPQKLQILRKQHSTNNLMQKDNGSLEYSDK</sequence>
<reference evidence="2 3" key="2">
    <citation type="submission" date="2024-07" db="EMBL/GenBank/DDBJ databases">
        <authorList>
            <person name="Akdeniz Z."/>
        </authorList>
    </citation>
    <scope>NUCLEOTIDE SEQUENCE [LARGE SCALE GENOMIC DNA]</scope>
</reference>
<dbReference type="EMBL" id="CAXDID020000049">
    <property type="protein sequence ID" value="CAL6004805.1"/>
    <property type="molecule type" value="Genomic_DNA"/>
</dbReference>
<dbReference type="AlphaFoldDB" id="A0AA86P212"/>